<evidence type="ECO:0008006" key="3">
    <source>
        <dbReference type="Google" id="ProtNLM"/>
    </source>
</evidence>
<dbReference type="InterPro" id="IPR032675">
    <property type="entry name" value="LRR_dom_sf"/>
</dbReference>
<organism evidence="1 2">
    <name type="scientific">Marasmiellus scandens</name>
    <dbReference type="NCBI Taxonomy" id="2682957"/>
    <lineage>
        <taxon>Eukaryota</taxon>
        <taxon>Fungi</taxon>
        <taxon>Dikarya</taxon>
        <taxon>Basidiomycota</taxon>
        <taxon>Agaricomycotina</taxon>
        <taxon>Agaricomycetes</taxon>
        <taxon>Agaricomycetidae</taxon>
        <taxon>Agaricales</taxon>
        <taxon>Marasmiineae</taxon>
        <taxon>Omphalotaceae</taxon>
        <taxon>Marasmiellus</taxon>
    </lineage>
</organism>
<proteinExistence type="predicted"/>
<reference evidence="1 2" key="1">
    <citation type="submission" date="2024-01" db="EMBL/GenBank/DDBJ databases">
        <title>A draft genome for the cacao thread blight pathogen Marasmiellus scandens.</title>
        <authorList>
            <person name="Baruah I.K."/>
            <person name="Leung J."/>
            <person name="Bukari Y."/>
            <person name="Amoako-Attah I."/>
            <person name="Meinhardt L.W."/>
            <person name="Bailey B.A."/>
            <person name="Cohen S.P."/>
        </authorList>
    </citation>
    <scope>NUCLEOTIDE SEQUENCE [LARGE SCALE GENOMIC DNA]</scope>
    <source>
        <strain evidence="1 2">GH-19</strain>
    </source>
</reference>
<dbReference type="Proteomes" id="UP001498398">
    <property type="component" value="Unassembled WGS sequence"/>
</dbReference>
<dbReference type="EMBL" id="JBANRG010000002">
    <property type="protein sequence ID" value="KAK7471262.1"/>
    <property type="molecule type" value="Genomic_DNA"/>
</dbReference>
<protein>
    <recommendedName>
        <fullName evidence="3">F-box domain-containing protein</fullName>
    </recommendedName>
</protein>
<name>A0ABR1K3Y8_9AGAR</name>
<keyword evidence="2" id="KW-1185">Reference proteome</keyword>
<evidence type="ECO:0000313" key="1">
    <source>
        <dbReference type="EMBL" id="KAK7471262.1"/>
    </source>
</evidence>
<comment type="caution">
    <text evidence="1">The sequence shown here is derived from an EMBL/GenBank/DDBJ whole genome shotgun (WGS) entry which is preliminary data.</text>
</comment>
<accession>A0ABR1K3Y8</accession>
<sequence length="417" mass="46610">MKISFVCAGWRELARSMPKLWSFLYFGGFSSQRDSLPLGNLQLVISTHLELSQQHTLDFEVALYAPIKPEIFEFLLKPIVANANRWRDVALRLPIDIFLQQDLAPVKGNLSLLRKLALSSNGNSWDASALDAFEIAPSLRSLRLISGVPTNLRLPWKQISNHTIEYSSLSTALRALSSTTEATHVTLLQCDQLESTSTQNIIIHSLRSLSIVINRKNPGFYYWFKWLTLPRLNHLEILGDESLAPESSSHVPEYFSSFLSRSSCTITSLSLVGLAIGDVNTVSILSSLTSLSTLTIHELKYWKTNKMISANLLNALTVDLGSGFSPTKAKICRHLEHLDLCFHGTFSAKWVIDAINSRWIPVPKYAALLGVDSIKSVRIQVIMSKDAKYFDMKELDEAMGLCKAAGLKFYSSPKFLT</sequence>
<gene>
    <name evidence="1" type="ORF">VKT23_002670</name>
</gene>
<dbReference type="Gene3D" id="3.80.10.10">
    <property type="entry name" value="Ribonuclease Inhibitor"/>
    <property type="match status" value="1"/>
</dbReference>
<dbReference type="SUPFAM" id="SSF52047">
    <property type="entry name" value="RNI-like"/>
    <property type="match status" value="1"/>
</dbReference>
<evidence type="ECO:0000313" key="2">
    <source>
        <dbReference type="Proteomes" id="UP001498398"/>
    </source>
</evidence>